<dbReference type="InterPro" id="IPR015943">
    <property type="entry name" value="WD40/YVTN_repeat-like_dom_sf"/>
</dbReference>
<evidence type="ECO:0000313" key="1">
    <source>
        <dbReference type="EMBL" id="MDA6068998.1"/>
    </source>
</evidence>
<reference evidence="1 2" key="1">
    <citation type="journal article" date="2023" name="Chemosphere">
        <title>Whole genome analysis of Flavobacterium aziz-sancarii sp. nov., isolated from Ardley Island (Antarctica), revealed a rich resistome and bioremediation potential.</title>
        <authorList>
            <person name="Otur C."/>
            <person name="Okay S."/>
            <person name="Kurt-Kizildogan A."/>
        </authorList>
    </citation>
    <scope>NUCLEOTIDE SEQUENCE [LARGE SCALE GENOMIC DNA]</scope>
    <source>
        <strain evidence="1 2">AC</strain>
    </source>
</reference>
<sequence length="60" mass="6873">MKYTTGIRSILEDSKGNIWFGSYNEGVCLLQNGNLQYFTTENGLSHNQVRNIYEDRNGIV</sequence>
<dbReference type="InterPro" id="IPR011110">
    <property type="entry name" value="Reg_prop"/>
</dbReference>
<proteinExistence type="predicted"/>
<dbReference type="Proteomes" id="UP001212170">
    <property type="component" value="Unassembled WGS sequence"/>
</dbReference>
<evidence type="ECO:0000313" key="2">
    <source>
        <dbReference type="Proteomes" id="UP001212170"/>
    </source>
</evidence>
<keyword evidence="2" id="KW-1185">Reference proteome</keyword>
<evidence type="ECO:0008006" key="3">
    <source>
        <dbReference type="Google" id="ProtNLM"/>
    </source>
</evidence>
<dbReference type="EMBL" id="JAMZNK010000005">
    <property type="protein sequence ID" value="MDA6068998.1"/>
    <property type="molecule type" value="Genomic_DNA"/>
</dbReference>
<accession>A0ABT4W8X9</accession>
<gene>
    <name evidence="1" type="ORF">NJT12_05120</name>
</gene>
<dbReference type="Gene3D" id="2.130.10.10">
    <property type="entry name" value="YVTN repeat-like/Quinoprotein amine dehydrogenase"/>
    <property type="match status" value="1"/>
</dbReference>
<organism evidence="1 2">
    <name type="scientific">Flavobacterium azizsancarii</name>
    <dbReference type="NCBI Taxonomy" id="2961580"/>
    <lineage>
        <taxon>Bacteria</taxon>
        <taxon>Pseudomonadati</taxon>
        <taxon>Bacteroidota</taxon>
        <taxon>Flavobacteriia</taxon>
        <taxon>Flavobacteriales</taxon>
        <taxon>Flavobacteriaceae</taxon>
        <taxon>Flavobacterium</taxon>
    </lineage>
</organism>
<dbReference type="Pfam" id="PF07494">
    <property type="entry name" value="Reg_prop"/>
    <property type="match status" value="1"/>
</dbReference>
<comment type="caution">
    <text evidence="1">The sequence shown here is derived from an EMBL/GenBank/DDBJ whole genome shotgun (WGS) entry which is preliminary data.</text>
</comment>
<dbReference type="RefSeq" id="WP_271334830.1">
    <property type="nucleotide sequence ID" value="NZ_JAMZNK010000005.1"/>
</dbReference>
<name>A0ABT4W8X9_9FLAO</name>
<protein>
    <recommendedName>
        <fullName evidence="3">Two component regulator propeller</fullName>
    </recommendedName>
</protein>